<comment type="caution">
    <text evidence="1">The sequence shown here is derived from an EMBL/GenBank/DDBJ whole genome shotgun (WGS) entry which is preliminary data.</text>
</comment>
<dbReference type="Pfam" id="PF11583">
    <property type="entry name" value="AurF"/>
    <property type="match status" value="1"/>
</dbReference>
<dbReference type="InterPro" id="IPR009078">
    <property type="entry name" value="Ferritin-like_SF"/>
</dbReference>
<evidence type="ECO:0000313" key="1">
    <source>
        <dbReference type="EMBL" id="MFC4835887.1"/>
    </source>
</evidence>
<name>A0ABV9RUS9_9PSEU</name>
<dbReference type="InterPro" id="IPR012348">
    <property type="entry name" value="RNR-like"/>
</dbReference>
<reference evidence="2" key="1">
    <citation type="journal article" date="2019" name="Int. J. Syst. Evol. Microbiol.">
        <title>The Global Catalogue of Microorganisms (GCM) 10K type strain sequencing project: providing services to taxonomists for standard genome sequencing and annotation.</title>
        <authorList>
            <consortium name="The Broad Institute Genomics Platform"/>
            <consortium name="The Broad Institute Genome Sequencing Center for Infectious Disease"/>
            <person name="Wu L."/>
            <person name="Ma J."/>
        </authorList>
    </citation>
    <scope>NUCLEOTIDE SEQUENCE [LARGE SCALE GENOMIC DNA]</scope>
    <source>
        <strain evidence="2">CCUG 50347</strain>
    </source>
</reference>
<sequence>MTRALAPTDREHTAARLLASSARHTLDPSLEVDWDAPLVPGGWGMPPERTSLYGTELWDTLDEQQRITLSEHEVASMLSVGLWFEVILMQMLARYAYDLDLREGHAQYALTEVGDETRHSVMFARAVTKLGTPDYRPHGLLHRSGGLYGHLGAGPSMFASVLVAEETTDRLQRESLHDERIQPMLRAVSRVHVVEEARHVRFAREELVRLVPTLSRAALERERWLTALVSTQVVNALVQARVYRSVGISGRVGRAAALANPHHLATKRFMLEKVLDFLRGVGMVGGPSELVWRRAGLV</sequence>
<dbReference type="InterPro" id="IPR025859">
    <property type="entry name" value="AurF/CmlI"/>
</dbReference>
<dbReference type="SUPFAM" id="SSF47240">
    <property type="entry name" value="Ferritin-like"/>
    <property type="match status" value="1"/>
</dbReference>
<dbReference type="Gene3D" id="1.10.620.20">
    <property type="entry name" value="Ribonucleotide Reductase, subunit A"/>
    <property type="match status" value="1"/>
</dbReference>
<protein>
    <submittedName>
        <fullName evidence="1">Diiron oxygenase</fullName>
    </submittedName>
</protein>
<proteinExistence type="predicted"/>
<evidence type="ECO:0000313" key="2">
    <source>
        <dbReference type="Proteomes" id="UP001595909"/>
    </source>
</evidence>
<dbReference type="EMBL" id="JBHSIM010000052">
    <property type="protein sequence ID" value="MFC4835887.1"/>
    <property type="molecule type" value="Genomic_DNA"/>
</dbReference>
<dbReference type="RefSeq" id="WP_274189905.1">
    <property type="nucleotide sequence ID" value="NZ_BAABHN010000052.1"/>
</dbReference>
<dbReference type="Proteomes" id="UP001595909">
    <property type="component" value="Unassembled WGS sequence"/>
</dbReference>
<organism evidence="1 2">
    <name type="scientific">Actinomycetospora chibensis</name>
    <dbReference type="NCBI Taxonomy" id="663606"/>
    <lineage>
        <taxon>Bacteria</taxon>
        <taxon>Bacillati</taxon>
        <taxon>Actinomycetota</taxon>
        <taxon>Actinomycetes</taxon>
        <taxon>Pseudonocardiales</taxon>
        <taxon>Pseudonocardiaceae</taxon>
        <taxon>Actinomycetospora</taxon>
    </lineage>
</organism>
<gene>
    <name evidence="1" type="ORF">ACFPEL_26005</name>
</gene>
<keyword evidence="2" id="KW-1185">Reference proteome</keyword>
<accession>A0ABV9RUS9</accession>